<feature type="transmembrane region" description="Helical" evidence="6">
    <location>
        <begin position="81"/>
        <end position="100"/>
    </location>
</feature>
<dbReference type="InterPro" id="IPR011701">
    <property type="entry name" value="MFS"/>
</dbReference>
<keyword evidence="5 6" id="KW-0472">Membrane</keyword>
<feature type="domain" description="Major facilitator superfamily (MFS) profile" evidence="7">
    <location>
        <begin position="47"/>
        <end position="467"/>
    </location>
</feature>
<sequence length="488" mass="53903">MSHEEKQIGAIEHQENQYDSASDKNLDYVEFSPRDQRRITRKLDIRLVLTTGVVYCVSLMDRTNLSAASLAGMNRELRMDAANNGYSITTLVFFISYILFQPPATVLTRKIGPRLFLGALAFGWGVVMIGMGLVKDWPSLAGLRVILGVFEAGYFPGAVYLLSTWYTRYEMGKRYAVFYIIGCVASAFAGILAFGLMQMDGIAGKTGWRWIFIIEGILTCLIGVGAYVFLVSFPDDGAEKAWGFLKKAEIDWIIRKVEADRGDVKLEPFTIGRFMRGGADFKIWLFALMFCFTTTVSYALAYFLPLILNTGMRFSVGASQCLVAPPYVFAGIWMFGCGWFGDKYHMRFPVIAANTILQIVGLALMGFGPSNAVKYFGVFLACAGANCNVPAILTYQANNIRGQWKRAFCSASLVGFGGIGGIIGSLVFRPQDARTGYKPGIYATITASGLTLIIISLLTLYFKAQNGKASRGEKKLEGSDDSEFRYTY</sequence>
<accession>A0A2P7ZZW6</accession>
<feature type="transmembrane region" description="Helical" evidence="6">
    <location>
        <begin position="375"/>
        <end position="395"/>
    </location>
</feature>
<evidence type="ECO:0000256" key="1">
    <source>
        <dbReference type="ARBA" id="ARBA00004141"/>
    </source>
</evidence>
<reference evidence="8 9" key="1">
    <citation type="submission" date="2017-05" db="EMBL/GenBank/DDBJ databases">
        <title>Draft genome sequence of Elsinoe australis.</title>
        <authorList>
            <person name="Cheng Q."/>
        </authorList>
    </citation>
    <scope>NUCLEOTIDE SEQUENCE [LARGE SCALE GENOMIC DNA]</scope>
    <source>
        <strain evidence="8 9">NL1</strain>
    </source>
</reference>
<dbReference type="SUPFAM" id="SSF103473">
    <property type="entry name" value="MFS general substrate transporter"/>
    <property type="match status" value="1"/>
</dbReference>
<dbReference type="PROSITE" id="PS50850">
    <property type="entry name" value="MFS"/>
    <property type="match status" value="1"/>
</dbReference>
<dbReference type="OrthoDB" id="3639251at2759"/>
<feature type="transmembrane region" description="Helical" evidence="6">
    <location>
        <begin position="348"/>
        <end position="369"/>
    </location>
</feature>
<dbReference type="InterPro" id="IPR036259">
    <property type="entry name" value="MFS_trans_sf"/>
</dbReference>
<evidence type="ECO:0000313" key="9">
    <source>
        <dbReference type="Proteomes" id="UP000243723"/>
    </source>
</evidence>
<dbReference type="AlphaFoldDB" id="A0A2P7ZZW6"/>
<evidence type="ECO:0000256" key="5">
    <source>
        <dbReference type="ARBA" id="ARBA00023136"/>
    </source>
</evidence>
<dbReference type="Proteomes" id="UP000243723">
    <property type="component" value="Unassembled WGS sequence"/>
</dbReference>
<feature type="transmembrane region" description="Helical" evidence="6">
    <location>
        <begin position="407"/>
        <end position="428"/>
    </location>
</feature>
<keyword evidence="2" id="KW-0813">Transport</keyword>
<feature type="transmembrane region" description="Helical" evidence="6">
    <location>
        <begin position="208"/>
        <end position="230"/>
    </location>
</feature>
<evidence type="ECO:0000256" key="6">
    <source>
        <dbReference type="SAM" id="Phobius"/>
    </source>
</evidence>
<dbReference type="InterPro" id="IPR020846">
    <property type="entry name" value="MFS_dom"/>
</dbReference>
<dbReference type="GO" id="GO:0022857">
    <property type="term" value="F:transmembrane transporter activity"/>
    <property type="evidence" value="ECO:0007669"/>
    <property type="project" value="InterPro"/>
</dbReference>
<feature type="transmembrane region" description="Helical" evidence="6">
    <location>
        <begin position="140"/>
        <end position="163"/>
    </location>
</feature>
<evidence type="ECO:0000259" key="7">
    <source>
        <dbReference type="PROSITE" id="PS50850"/>
    </source>
</evidence>
<comment type="subcellular location">
    <subcellularLocation>
        <location evidence="1">Membrane</location>
        <topology evidence="1">Multi-pass membrane protein</topology>
    </subcellularLocation>
</comment>
<protein>
    <recommendedName>
        <fullName evidence="7">Major facilitator superfamily (MFS) profile domain-containing protein</fullName>
    </recommendedName>
</protein>
<evidence type="ECO:0000313" key="8">
    <source>
        <dbReference type="EMBL" id="PSK53763.1"/>
    </source>
</evidence>
<dbReference type="PANTHER" id="PTHR43791:SF47">
    <property type="entry name" value="MAJOR FACILITATOR SUPERFAMILY (MFS) PROFILE DOMAIN-CONTAINING PROTEIN-RELATED"/>
    <property type="match status" value="1"/>
</dbReference>
<name>A0A2P7ZZW6_9PEZI</name>
<keyword evidence="4 6" id="KW-1133">Transmembrane helix</keyword>
<feature type="transmembrane region" description="Helical" evidence="6">
    <location>
        <begin position="175"/>
        <end position="196"/>
    </location>
</feature>
<dbReference type="EMBL" id="NHZQ01000087">
    <property type="protein sequence ID" value="PSK53763.1"/>
    <property type="molecule type" value="Genomic_DNA"/>
</dbReference>
<evidence type="ECO:0000256" key="3">
    <source>
        <dbReference type="ARBA" id="ARBA00022692"/>
    </source>
</evidence>
<keyword evidence="3 6" id="KW-0812">Transmembrane</keyword>
<dbReference type="FunFam" id="1.20.1250.20:FF:000409">
    <property type="entry name" value="MFS general substrate transporter"/>
    <property type="match status" value="1"/>
</dbReference>
<feature type="transmembrane region" description="Helical" evidence="6">
    <location>
        <begin position="440"/>
        <end position="462"/>
    </location>
</feature>
<evidence type="ECO:0000256" key="4">
    <source>
        <dbReference type="ARBA" id="ARBA00022989"/>
    </source>
</evidence>
<comment type="caution">
    <text evidence="8">The sequence shown here is derived from an EMBL/GenBank/DDBJ whole genome shotgun (WGS) entry which is preliminary data.</text>
</comment>
<dbReference type="PANTHER" id="PTHR43791">
    <property type="entry name" value="PERMEASE-RELATED"/>
    <property type="match status" value="1"/>
</dbReference>
<dbReference type="Pfam" id="PF07690">
    <property type="entry name" value="MFS_1"/>
    <property type="match status" value="1"/>
</dbReference>
<feature type="transmembrane region" description="Helical" evidence="6">
    <location>
        <begin position="112"/>
        <end position="134"/>
    </location>
</feature>
<proteinExistence type="predicted"/>
<dbReference type="Gene3D" id="1.20.1250.20">
    <property type="entry name" value="MFS general substrate transporter like domains"/>
    <property type="match status" value="2"/>
</dbReference>
<evidence type="ECO:0000256" key="2">
    <source>
        <dbReference type="ARBA" id="ARBA00022448"/>
    </source>
</evidence>
<organism evidence="8 9">
    <name type="scientific">Elsinoe australis</name>
    <dbReference type="NCBI Taxonomy" id="40998"/>
    <lineage>
        <taxon>Eukaryota</taxon>
        <taxon>Fungi</taxon>
        <taxon>Dikarya</taxon>
        <taxon>Ascomycota</taxon>
        <taxon>Pezizomycotina</taxon>
        <taxon>Dothideomycetes</taxon>
        <taxon>Dothideomycetidae</taxon>
        <taxon>Myriangiales</taxon>
        <taxon>Elsinoaceae</taxon>
        <taxon>Elsinoe</taxon>
    </lineage>
</organism>
<gene>
    <name evidence="8" type="ORF">B9Z65_7569</name>
</gene>
<keyword evidence="9" id="KW-1185">Reference proteome</keyword>
<feature type="transmembrane region" description="Helical" evidence="6">
    <location>
        <begin position="283"/>
        <end position="304"/>
    </location>
</feature>
<dbReference type="GO" id="GO:0016020">
    <property type="term" value="C:membrane"/>
    <property type="evidence" value="ECO:0007669"/>
    <property type="project" value="UniProtKB-SubCell"/>
</dbReference>
<feature type="transmembrane region" description="Helical" evidence="6">
    <location>
        <begin position="43"/>
        <end position="61"/>
    </location>
</feature>
<dbReference type="FunFam" id="1.20.1250.20:FF:000511">
    <property type="entry name" value="MFS general substrate transporter"/>
    <property type="match status" value="1"/>
</dbReference>
<feature type="transmembrane region" description="Helical" evidence="6">
    <location>
        <begin position="324"/>
        <end position="341"/>
    </location>
</feature>